<name>A0ABT5HNF0_9CAUL</name>
<dbReference type="PANTHER" id="PTHR36931:SF1">
    <property type="entry name" value="UPF0153 PROTEIN YEIW"/>
    <property type="match status" value="1"/>
</dbReference>
<sequence>MNIESHEAGHVPPKPRAALKVCGDCNLCCKVYDIDDLGKKAGHMCQHTGHVKGCGVWGLHPQICQDFKCLWLKHDDLNALWRPDIAGFVLRLDPNGTTLNIDVDHGRPNAWRVEPYYKQIKLWSEVFPTKGLVLIHSTDGLWVVTPTEDLNISNPKRGDTLETGMEDSLFGPRPFVRVIPQKKAPTRRRA</sequence>
<evidence type="ECO:0000313" key="2">
    <source>
        <dbReference type="Proteomes" id="UP001218579"/>
    </source>
</evidence>
<keyword evidence="2" id="KW-1185">Reference proteome</keyword>
<accession>A0ABT5HNF0</accession>
<organism evidence="1 2">
    <name type="scientific">Asticcacaulis machinosus</name>
    <dbReference type="NCBI Taxonomy" id="2984211"/>
    <lineage>
        <taxon>Bacteria</taxon>
        <taxon>Pseudomonadati</taxon>
        <taxon>Pseudomonadota</taxon>
        <taxon>Alphaproteobacteria</taxon>
        <taxon>Caulobacterales</taxon>
        <taxon>Caulobacteraceae</taxon>
        <taxon>Asticcacaulis</taxon>
    </lineage>
</organism>
<dbReference type="InterPro" id="IPR052572">
    <property type="entry name" value="UPF0153_domain"/>
</dbReference>
<dbReference type="EMBL" id="JAQQKV010000004">
    <property type="protein sequence ID" value="MDC7677758.1"/>
    <property type="molecule type" value="Genomic_DNA"/>
</dbReference>
<reference evidence="1 2" key="1">
    <citation type="submission" date="2023-01" db="EMBL/GenBank/DDBJ databases">
        <title>Novel species of the genus Asticcacaulis isolated from rivers.</title>
        <authorList>
            <person name="Lu H."/>
        </authorList>
    </citation>
    <scope>NUCLEOTIDE SEQUENCE [LARGE SCALE GENOMIC DNA]</scope>
    <source>
        <strain evidence="1 2">LKC15W</strain>
    </source>
</reference>
<dbReference type="Proteomes" id="UP001218579">
    <property type="component" value="Unassembled WGS sequence"/>
</dbReference>
<evidence type="ECO:0000313" key="1">
    <source>
        <dbReference type="EMBL" id="MDC7677758.1"/>
    </source>
</evidence>
<dbReference type="RefSeq" id="WP_272746075.1">
    <property type="nucleotide sequence ID" value="NZ_JAQQKV010000004.1"/>
</dbReference>
<protein>
    <submittedName>
        <fullName evidence="1">Uncharacterized protein</fullName>
    </submittedName>
</protein>
<comment type="caution">
    <text evidence="1">The sequence shown here is derived from an EMBL/GenBank/DDBJ whole genome shotgun (WGS) entry which is preliminary data.</text>
</comment>
<gene>
    <name evidence="1" type="ORF">PQU98_16560</name>
</gene>
<proteinExistence type="predicted"/>
<dbReference type="PANTHER" id="PTHR36931">
    <property type="entry name" value="UPF0153 PROTEIN YEIW"/>
    <property type="match status" value="1"/>
</dbReference>